<name>A0ABD3UUD9_SINWO</name>
<dbReference type="AlphaFoldDB" id="A0ABD3UUD9"/>
<dbReference type="HAMAP" id="MF_03044">
    <property type="entry name" value="BMT2"/>
    <property type="match status" value="1"/>
</dbReference>
<evidence type="ECO:0000256" key="5">
    <source>
        <dbReference type="SAM" id="MobiDB-lite"/>
    </source>
</evidence>
<evidence type="ECO:0000256" key="2">
    <source>
        <dbReference type="ARBA" id="ARBA00022679"/>
    </source>
</evidence>
<keyword evidence="1 4" id="KW-0489">Methyltransferase</keyword>
<dbReference type="EMBL" id="JBJQND010000015">
    <property type="protein sequence ID" value="KAL3851998.1"/>
    <property type="molecule type" value="Genomic_DNA"/>
</dbReference>
<sequence length="376" mass="43713">MSEGGKDGTHTEHLRLAGVVKGVHADLRKKYKDSSSFEKVWEEHCQNKQTLCQYSDAMHHLAVDHWAKHPGTRIEWTRDTVLEYFFKGGLIKQREKDARRKLHCSEKDDSEATQNENNESSALPEQNVCSGAADRTALNPRISSYNNIVLQFEGKIRLLDVGSCFNPFLDFEEFLTIGIDISPAKPSVYHCDFLHLHIMEPLQVAPDTMNTYFSSLKDPILKLPRESFHVLVFSLLLEYFPAPYQRWICCQKAWDLLMYDGILVIITPDSHQQHRNASMMKSWKRGIQSMGFIRWRYVKQEHLHCMVFRKIVKKEKEDNLISDITPDMLYIPQDFNDLNMVLVPNHSSESMLMKDEENFFMSTSLTELPLFSFDID</sequence>
<organism evidence="6 7">
    <name type="scientific">Sinanodonta woodiana</name>
    <name type="common">Chinese pond mussel</name>
    <name type="synonym">Anodonta woodiana</name>
    <dbReference type="NCBI Taxonomy" id="1069815"/>
    <lineage>
        <taxon>Eukaryota</taxon>
        <taxon>Metazoa</taxon>
        <taxon>Spiralia</taxon>
        <taxon>Lophotrochozoa</taxon>
        <taxon>Mollusca</taxon>
        <taxon>Bivalvia</taxon>
        <taxon>Autobranchia</taxon>
        <taxon>Heteroconchia</taxon>
        <taxon>Palaeoheterodonta</taxon>
        <taxon>Unionida</taxon>
        <taxon>Unionoidea</taxon>
        <taxon>Unionidae</taxon>
        <taxon>Unioninae</taxon>
        <taxon>Sinanodonta</taxon>
    </lineage>
</organism>
<dbReference type="Gene3D" id="3.40.50.150">
    <property type="entry name" value="Vaccinia Virus protein VP39"/>
    <property type="match status" value="1"/>
</dbReference>
<comment type="similarity">
    <text evidence="4">Belongs to the BMT2 family.</text>
</comment>
<feature type="region of interest" description="Disordered" evidence="5">
    <location>
        <begin position="101"/>
        <end position="126"/>
    </location>
</feature>
<keyword evidence="2 4" id="KW-0808">Transferase</keyword>
<keyword evidence="3 4" id="KW-0949">S-adenosyl-L-methionine</keyword>
<dbReference type="Proteomes" id="UP001634394">
    <property type="component" value="Unassembled WGS sequence"/>
</dbReference>
<accession>A0ABD3UUD9</accession>
<dbReference type="SUPFAM" id="SSF53335">
    <property type="entry name" value="S-adenosyl-L-methionine-dependent methyltransferases"/>
    <property type="match status" value="1"/>
</dbReference>
<dbReference type="GO" id="GO:0032259">
    <property type="term" value="P:methylation"/>
    <property type="evidence" value="ECO:0007669"/>
    <property type="project" value="UniProtKB-KW"/>
</dbReference>
<reference evidence="6 7" key="1">
    <citation type="submission" date="2024-11" db="EMBL/GenBank/DDBJ databases">
        <title>Chromosome-level genome assembly of the freshwater bivalve Anodonta woodiana.</title>
        <authorList>
            <person name="Chen X."/>
        </authorList>
    </citation>
    <scope>NUCLEOTIDE SEQUENCE [LARGE SCALE GENOMIC DNA]</scope>
    <source>
        <strain evidence="6">MN2024</strain>
        <tissue evidence="6">Gills</tissue>
    </source>
</reference>
<evidence type="ECO:0000256" key="1">
    <source>
        <dbReference type="ARBA" id="ARBA00022603"/>
    </source>
</evidence>
<feature type="binding site" evidence="4">
    <location>
        <position position="180"/>
    </location>
    <ligand>
        <name>S-adenosyl-L-methionine</name>
        <dbReference type="ChEBI" id="CHEBI:59789"/>
    </ligand>
</feature>
<evidence type="ECO:0000256" key="3">
    <source>
        <dbReference type="ARBA" id="ARBA00022691"/>
    </source>
</evidence>
<comment type="caution">
    <text evidence="6">The sequence shown here is derived from an EMBL/GenBank/DDBJ whole genome shotgun (WGS) entry which is preliminary data.</text>
</comment>
<comment type="function">
    <text evidence="4">S-adenosyl-L-methionine-binding protein that acts as an inhibitor of mTORC1 signaling. Acts as a sensor of S-adenosyl-L-methionine to signal methionine sufficiency to mTORC1. Probably also acts as a S-adenosyl-L-methionine-dependent methyltransferase.</text>
</comment>
<evidence type="ECO:0000313" key="7">
    <source>
        <dbReference type="Proteomes" id="UP001634394"/>
    </source>
</evidence>
<dbReference type="EC" id="2.1.1.-" evidence="4"/>
<feature type="binding site" evidence="4">
    <location>
        <position position="162"/>
    </location>
    <ligand>
        <name>S-adenosyl-L-methionine</name>
        <dbReference type="ChEBI" id="CHEBI:59789"/>
    </ligand>
</feature>
<feature type="compositionally biased region" description="Polar residues" evidence="5">
    <location>
        <begin position="112"/>
        <end position="126"/>
    </location>
</feature>
<evidence type="ECO:0000313" key="6">
    <source>
        <dbReference type="EMBL" id="KAL3851998.1"/>
    </source>
</evidence>
<protein>
    <recommendedName>
        <fullName evidence="4">S-adenosylmethionine sensor upstream of mTORC1</fullName>
    </recommendedName>
    <alternativeName>
        <fullName evidence="4">Probable methyltransferase BMT2 homolog</fullName>
        <ecNumber evidence="4">2.1.1.-</ecNumber>
    </alternativeName>
</protein>
<dbReference type="PANTHER" id="PTHR21008:SF0">
    <property type="entry name" value="S-ADENOSYLMETHIONINE SENSOR UPSTREAM OF MTORC1"/>
    <property type="match status" value="1"/>
</dbReference>
<gene>
    <name evidence="6" type="ORF">ACJMK2_015687</name>
</gene>
<dbReference type="InterPro" id="IPR021867">
    <property type="entry name" value="Bmt2/SAMTOR"/>
</dbReference>
<dbReference type="PANTHER" id="PTHR21008">
    <property type="entry name" value="S-ADENOSYLMETHIONINE SENSOR UPSTREAM OF MTORC1-RELATED"/>
    <property type="match status" value="1"/>
</dbReference>
<proteinExistence type="inferred from homology"/>
<keyword evidence="7" id="KW-1185">Reference proteome</keyword>
<dbReference type="InterPro" id="IPR029063">
    <property type="entry name" value="SAM-dependent_MTases_sf"/>
</dbReference>
<dbReference type="GO" id="GO:0008168">
    <property type="term" value="F:methyltransferase activity"/>
    <property type="evidence" value="ECO:0007669"/>
    <property type="project" value="UniProtKB-UniRule"/>
</dbReference>
<evidence type="ECO:0000256" key="4">
    <source>
        <dbReference type="HAMAP-Rule" id="MF_03044"/>
    </source>
</evidence>